<dbReference type="AlphaFoldDB" id="A0A1D2MX77"/>
<reference evidence="1 2" key="1">
    <citation type="journal article" date="2016" name="Genome Biol. Evol.">
        <title>Gene Family Evolution Reflects Adaptation to Soil Environmental Stressors in the Genome of the Collembolan Orchesella cincta.</title>
        <authorList>
            <person name="Faddeeva-Vakhrusheva A."/>
            <person name="Derks M.F."/>
            <person name="Anvar S.Y."/>
            <person name="Agamennone V."/>
            <person name="Suring W."/>
            <person name="Smit S."/>
            <person name="van Straalen N.M."/>
            <person name="Roelofs D."/>
        </authorList>
    </citation>
    <scope>NUCLEOTIDE SEQUENCE [LARGE SCALE GENOMIC DNA]</scope>
    <source>
        <tissue evidence="1">Mixed pool</tissue>
    </source>
</reference>
<organism evidence="1 2">
    <name type="scientific">Orchesella cincta</name>
    <name type="common">Springtail</name>
    <name type="synonym">Podura cincta</name>
    <dbReference type="NCBI Taxonomy" id="48709"/>
    <lineage>
        <taxon>Eukaryota</taxon>
        <taxon>Metazoa</taxon>
        <taxon>Ecdysozoa</taxon>
        <taxon>Arthropoda</taxon>
        <taxon>Hexapoda</taxon>
        <taxon>Collembola</taxon>
        <taxon>Entomobryomorpha</taxon>
        <taxon>Entomobryoidea</taxon>
        <taxon>Orchesellidae</taxon>
        <taxon>Orchesellinae</taxon>
        <taxon>Orchesella</taxon>
    </lineage>
</organism>
<dbReference type="Proteomes" id="UP000094527">
    <property type="component" value="Unassembled WGS sequence"/>
</dbReference>
<accession>A0A1D2MX77</accession>
<name>A0A1D2MX77_ORCCI</name>
<dbReference type="EMBL" id="LJIJ01000425">
    <property type="protein sequence ID" value="ODM97639.1"/>
    <property type="molecule type" value="Genomic_DNA"/>
</dbReference>
<evidence type="ECO:0000313" key="2">
    <source>
        <dbReference type="Proteomes" id="UP000094527"/>
    </source>
</evidence>
<gene>
    <name evidence="1" type="ORF">Ocin01_09030</name>
</gene>
<proteinExistence type="predicted"/>
<sequence length="202" mass="22641">MIDSTGISQSYTFEDTTPDFVVLYGTVAIVLFQTDGTWHFDGFALSYTAEEEIDATLKHYEDHAIIGIENKTTLKFPESGVYQNSELSVLTVMGKNIHIGQYIDWHMDVDVRSVQLEVGSDGQCRDKIHIYQIVTPDLPPEQPKLNHFRRYTPSEGMCQWTDIPGDLIQGYGIVVILATDEQGTTSGLGLDAWQLPQLPKSI</sequence>
<comment type="caution">
    <text evidence="1">The sequence shown here is derived from an EMBL/GenBank/DDBJ whole genome shotgun (WGS) entry which is preliminary data.</text>
</comment>
<protein>
    <submittedName>
        <fullName evidence="1">Uncharacterized protein</fullName>
    </submittedName>
</protein>
<keyword evidence="2" id="KW-1185">Reference proteome</keyword>
<evidence type="ECO:0000313" key="1">
    <source>
        <dbReference type="EMBL" id="ODM97639.1"/>
    </source>
</evidence>